<dbReference type="Pfam" id="PF13439">
    <property type="entry name" value="Glyco_transf_4"/>
    <property type="match status" value="1"/>
</dbReference>
<dbReference type="InterPro" id="IPR028098">
    <property type="entry name" value="Glyco_trans_4-like_N"/>
</dbReference>
<dbReference type="Proteomes" id="UP000440694">
    <property type="component" value="Unassembled WGS sequence"/>
</dbReference>
<proteinExistence type="predicted"/>
<dbReference type="PANTHER" id="PTHR12526">
    <property type="entry name" value="GLYCOSYLTRANSFERASE"/>
    <property type="match status" value="1"/>
</dbReference>
<keyword evidence="3" id="KW-0808">Transferase</keyword>
<organism evidence="3 4">
    <name type="scientific">Hyphomicrobium album</name>
    <dbReference type="NCBI Taxonomy" id="2665159"/>
    <lineage>
        <taxon>Bacteria</taxon>
        <taxon>Pseudomonadati</taxon>
        <taxon>Pseudomonadota</taxon>
        <taxon>Alphaproteobacteria</taxon>
        <taxon>Hyphomicrobiales</taxon>
        <taxon>Hyphomicrobiaceae</taxon>
        <taxon>Hyphomicrobium</taxon>
    </lineage>
</organism>
<feature type="domain" description="Glycosyl transferase family 1" evidence="1">
    <location>
        <begin position="170"/>
        <end position="303"/>
    </location>
</feature>
<sequence length="374" mass="40658">MRIAQVAPLTEAVPPKLYGGTERVISWLTEALVELGHDVTLFASGDSVTSAKLVAGWPRALRLDGSVRDANALHMAMLESVAQQAGDFDLLHFHLDYYPLSLFSRLPTPFVTTLHGRLDLPEHRPVFESFPKAPLVSISQSQRQLLPTAPWAGTVHHGLPAQSLRPLSVTPSYLAFLGRISPEKGLPDAICVSRLTGIPLKIAAKVDRADVDYFEDEIRPLLDQPGIEFIGEISDAQKSEFLSGAVALLTLIDWPEPFGLVMIEAMACGTPVIAYPRGAVPEIIENGLTGFIVDNADEAAAATANVGKLSRADVRQRFEERFTSRRMAEDYLKLYAKLAKPQASTARNRALANLWPPRTNGGGHVEIATASGKI</sequence>
<name>A0A6I3KCS4_9HYPH</name>
<dbReference type="PANTHER" id="PTHR12526:SF595">
    <property type="entry name" value="BLL5217 PROTEIN"/>
    <property type="match status" value="1"/>
</dbReference>
<dbReference type="EMBL" id="WMBQ01000001">
    <property type="protein sequence ID" value="MTD93265.1"/>
    <property type="molecule type" value="Genomic_DNA"/>
</dbReference>
<dbReference type="SUPFAM" id="SSF53756">
    <property type="entry name" value="UDP-Glycosyltransferase/glycogen phosphorylase"/>
    <property type="match status" value="1"/>
</dbReference>
<evidence type="ECO:0000313" key="3">
    <source>
        <dbReference type="EMBL" id="MTD93265.1"/>
    </source>
</evidence>
<dbReference type="InterPro" id="IPR001296">
    <property type="entry name" value="Glyco_trans_1"/>
</dbReference>
<evidence type="ECO:0000259" key="2">
    <source>
        <dbReference type="Pfam" id="PF13439"/>
    </source>
</evidence>
<dbReference type="Gene3D" id="3.40.50.2000">
    <property type="entry name" value="Glycogen Phosphorylase B"/>
    <property type="match status" value="2"/>
</dbReference>
<keyword evidence="4" id="KW-1185">Reference proteome</keyword>
<feature type="domain" description="Glycosyltransferase subfamily 4-like N-terminal" evidence="2">
    <location>
        <begin position="18"/>
        <end position="122"/>
    </location>
</feature>
<dbReference type="CDD" id="cd03802">
    <property type="entry name" value="GT4_AviGT4-like"/>
    <property type="match status" value="1"/>
</dbReference>
<accession>A0A6I3KCS4</accession>
<dbReference type="AlphaFoldDB" id="A0A6I3KCS4"/>
<dbReference type="Pfam" id="PF00534">
    <property type="entry name" value="Glycos_transf_1"/>
    <property type="match status" value="1"/>
</dbReference>
<evidence type="ECO:0000313" key="4">
    <source>
        <dbReference type="Proteomes" id="UP000440694"/>
    </source>
</evidence>
<evidence type="ECO:0000259" key="1">
    <source>
        <dbReference type="Pfam" id="PF00534"/>
    </source>
</evidence>
<reference evidence="3 4" key="1">
    <citation type="submission" date="2019-11" db="EMBL/GenBank/DDBJ databases">
        <title>Identification of a novel strain.</title>
        <authorList>
            <person name="Xu Q."/>
            <person name="Wang G."/>
        </authorList>
    </citation>
    <scope>NUCLEOTIDE SEQUENCE [LARGE SCALE GENOMIC DNA]</scope>
    <source>
        <strain evidence="4">xq</strain>
    </source>
</reference>
<gene>
    <name evidence="3" type="ORF">GIW81_02820</name>
</gene>
<dbReference type="GO" id="GO:0016757">
    <property type="term" value="F:glycosyltransferase activity"/>
    <property type="evidence" value="ECO:0007669"/>
    <property type="project" value="InterPro"/>
</dbReference>
<comment type="caution">
    <text evidence="3">The sequence shown here is derived from an EMBL/GenBank/DDBJ whole genome shotgun (WGS) entry which is preliminary data.</text>
</comment>
<dbReference type="RefSeq" id="WP_154737820.1">
    <property type="nucleotide sequence ID" value="NZ_WMBQ01000001.1"/>
</dbReference>
<protein>
    <submittedName>
        <fullName evidence="3">Glycosyltransferase</fullName>
    </submittedName>
</protein>